<dbReference type="SUPFAM" id="SSF54495">
    <property type="entry name" value="UBC-like"/>
    <property type="match status" value="1"/>
</dbReference>
<keyword evidence="3" id="KW-0963">Cytoplasm</keyword>
<comment type="caution">
    <text evidence="8">The sequence shown here is derived from an EMBL/GenBank/DDBJ whole genome shotgun (WGS) entry which is preliminary data.</text>
</comment>
<dbReference type="InterPro" id="IPR006575">
    <property type="entry name" value="RWD_dom"/>
</dbReference>
<accession>A0AA88GL95</accession>
<reference evidence="8 9" key="1">
    <citation type="journal article" date="2018" name="BMC Genomics">
        <title>The genome of Naegleria lovaniensis, the basis for a comparative approach to unravel pathogenicity factors of the human pathogenic amoeba N. fowleri.</title>
        <authorList>
            <person name="Liechti N."/>
            <person name="Schurch N."/>
            <person name="Bruggmann R."/>
            <person name="Wittwer M."/>
        </authorList>
    </citation>
    <scope>NUCLEOTIDE SEQUENCE [LARGE SCALE GENOMIC DNA]</scope>
    <source>
        <strain evidence="8 9">ATCC 30569</strain>
    </source>
</reference>
<dbReference type="Proteomes" id="UP000816034">
    <property type="component" value="Unassembled WGS sequence"/>
</dbReference>
<evidence type="ECO:0000256" key="2">
    <source>
        <dbReference type="ARBA" id="ARBA00007665"/>
    </source>
</evidence>
<comment type="subcellular location">
    <subcellularLocation>
        <location evidence="1">Cytoplasm</location>
    </subcellularLocation>
</comment>
<sequence>MQENNSENNESMQLDEIQVLHSMYSTEELRARTGMDRCWLMTIPMTLSYSEGGGEYHHEWTDDLLEPLIFEFWFHTNYPSVSAPFFEIKGGKNWIHLLFHRFKREGYEPINVSSSTHQEIIKNYDENITIKDFIQQELKNMFISGMPIAFTWIEFLKNELMSTVLDFHKIEEYIRSTMNNPSSHSHKGNSPNTNSAVEKRIPIIHGEPFTEKKSKFIGHVATVHSLQEVDTMLEQLKEDDKIANATHNICAYRIRTQGDQILENRDDDGETGAADQILYLMQISNAENVCCVVTRWYGGIKLGNDRFRIITNVAKKVLQDNGYIASRK</sequence>
<proteinExistence type="inferred from homology"/>
<keyword evidence="4" id="KW-0678">Repressor</keyword>
<gene>
    <name evidence="8" type="ORF">C9374_008215</name>
</gene>
<dbReference type="GO" id="GO:0005737">
    <property type="term" value="C:cytoplasm"/>
    <property type="evidence" value="ECO:0007669"/>
    <property type="project" value="UniProtKB-SubCell"/>
</dbReference>
<dbReference type="InterPro" id="IPR036956">
    <property type="entry name" value="Impact_N_sf"/>
</dbReference>
<dbReference type="Gene3D" id="3.10.110.10">
    <property type="entry name" value="Ubiquitin Conjugating Enzyme"/>
    <property type="match status" value="1"/>
</dbReference>
<dbReference type="InterPro" id="IPR001498">
    <property type="entry name" value="Impact_N"/>
</dbReference>
<keyword evidence="9" id="KW-1185">Reference proteome</keyword>
<dbReference type="Gene3D" id="3.30.230.30">
    <property type="entry name" value="Impact, N-terminal domain"/>
    <property type="match status" value="1"/>
</dbReference>
<dbReference type="GO" id="GO:0140469">
    <property type="term" value="P:GCN2-mediated signaling"/>
    <property type="evidence" value="ECO:0007669"/>
    <property type="project" value="TreeGrafter"/>
</dbReference>
<dbReference type="InterPro" id="IPR023582">
    <property type="entry name" value="Impact"/>
</dbReference>
<dbReference type="RefSeq" id="XP_044545838.1">
    <property type="nucleotide sequence ID" value="XM_044698267.1"/>
</dbReference>
<dbReference type="SUPFAM" id="SSF54211">
    <property type="entry name" value="Ribosomal protein S5 domain 2-like"/>
    <property type="match status" value="1"/>
</dbReference>
<dbReference type="PANTHER" id="PTHR16301">
    <property type="entry name" value="IMPACT-RELATED"/>
    <property type="match status" value="1"/>
</dbReference>
<dbReference type="InterPro" id="IPR020568">
    <property type="entry name" value="Ribosomal_Su5_D2-typ_SF"/>
</dbReference>
<name>A0AA88GL95_NAELO</name>
<dbReference type="Pfam" id="PF05773">
    <property type="entry name" value="RWD"/>
    <property type="match status" value="1"/>
</dbReference>
<dbReference type="GeneID" id="68100669"/>
<protein>
    <recommendedName>
        <fullName evidence="7">RWD domain-containing protein</fullName>
    </recommendedName>
</protein>
<keyword evidence="5" id="KW-0810">Translation regulation</keyword>
<comment type="similarity">
    <text evidence="2">Belongs to the IMPACT family.</text>
</comment>
<evidence type="ECO:0000256" key="3">
    <source>
        <dbReference type="ARBA" id="ARBA00022490"/>
    </source>
</evidence>
<organism evidence="8 9">
    <name type="scientific">Naegleria lovaniensis</name>
    <name type="common">Amoeba</name>
    <dbReference type="NCBI Taxonomy" id="51637"/>
    <lineage>
        <taxon>Eukaryota</taxon>
        <taxon>Discoba</taxon>
        <taxon>Heterolobosea</taxon>
        <taxon>Tetramitia</taxon>
        <taxon>Eutetramitia</taxon>
        <taxon>Vahlkampfiidae</taxon>
        <taxon>Naegleria</taxon>
    </lineage>
</organism>
<evidence type="ECO:0000256" key="4">
    <source>
        <dbReference type="ARBA" id="ARBA00022491"/>
    </source>
</evidence>
<evidence type="ECO:0000313" key="9">
    <source>
        <dbReference type="Proteomes" id="UP000816034"/>
    </source>
</evidence>
<feature type="domain" description="RWD" evidence="7">
    <location>
        <begin position="15"/>
        <end position="163"/>
    </location>
</feature>
<dbReference type="AlphaFoldDB" id="A0AA88GL95"/>
<dbReference type="InterPro" id="IPR016135">
    <property type="entry name" value="UBQ-conjugating_enzyme/RWD"/>
</dbReference>
<dbReference type="PANTHER" id="PTHR16301:SF25">
    <property type="entry name" value="PROTEIN IMPACT"/>
    <property type="match status" value="1"/>
</dbReference>
<dbReference type="Pfam" id="PF01205">
    <property type="entry name" value="Impact_N"/>
    <property type="match status" value="1"/>
</dbReference>
<evidence type="ECO:0000313" key="8">
    <source>
        <dbReference type="EMBL" id="KAG2378576.1"/>
    </source>
</evidence>
<evidence type="ECO:0000256" key="5">
    <source>
        <dbReference type="ARBA" id="ARBA00022845"/>
    </source>
</evidence>
<keyword evidence="6" id="KW-0346">Stress response</keyword>
<dbReference type="PROSITE" id="PS50908">
    <property type="entry name" value="RWD"/>
    <property type="match status" value="1"/>
</dbReference>
<evidence type="ECO:0000256" key="1">
    <source>
        <dbReference type="ARBA" id="ARBA00004496"/>
    </source>
</evidence>
<evidence type="ECO:0000256" key="6">
    <source>
        <dbReference type="ARBA" id="ARBA00023016"/>
    </source>
</evidence>
<evidence type="ECO:0000259" key="7">
    <source>
        <dbReference type="PROSITE" id="PS50908"/>
    </source>
</evidence>
<dbReference type="EMBL" id="PYSW02000032">
    <property type="protein sequence ID" value="KAG2378576.1"/>
    <property type="molecule type" value="Genomic_DNA"/>
</dbReference>
<dbReference type="GO" id="GO:0006446">
    <property type="term" value="P:regulation of translational initiation"/>
    <property type="evidence" value="ECO:0007669"/>
    <property type="project" value="TreeGrafter"/>
</dbReference>